<evidence type="ECO:0000256" key="2">
    <source>
        <dbReference type="SAM" id="MobiDB-lite"/>
    </source>
</evidence>
<proteinExistence type="predicted"/>
<organism evidence="4 5">
    <name type="scientific">Planoprotostelium fungivorum</name>
    <dbReference type="NCBI Taxonomy" id="1890364"/>
    <lineage>
        <taxon>Eukaryota</taxon>
        <taxon>Amoebozoa</taxon>
        <taxon>Evosea</taxon>
        <taxon>Variosea</taxon>
        <taxon>Cavosteliida</taxon>
        <taxon>Cavosteliaceae</taxon>
        <taxon>Planoprotostelium</taxon>
    </lineage>
</organism>
<keyword evidence="3" id="KW-0472">Membrane</keyword>
<keyword evidence="3" id="KW-0812">Transmembrane</keyword>
<evidence type="ECO:0000256" key="3">
    <source>
        <dbReference type="SAM" id="Phobius"/>
    </source>
</evidence>
<feature type="region of interest" description="Disordered" evidence="2">
    <location>
        <begin position="1"/>
        <end position="112"/>
    </location>
</feature>
<evidence type="ECO:0000313" key="5">
    <source>
        <dbReference type="Proteomes" id="UP000241769"/>
    </source>
</evidence>
<gene>
    <name evidence="4" type="ORF">PROFUN_06119</name>
</gene>
<dbReference type="AlphaFoldDB" id="A0A2P6NPG4"/>
<sequence length="264" mass="29582">MQTQSTEGNEVFRLFASDPHSPTKSPSQSPSRMSKTLVTSPAFKRPSGVPQRRVPKTSPQRNHFSGADPSPRRLIRYLTADSPVTPATPNQDDGGKTNTSSTPMDISSATSQTISQLNDLTASIEQKYYSSVETESNIRALLSELASRDNKQAKETEKLRSLLNDIRNEKEQLSSMMEEQAQRAKPKKKVETLLDDFEFRMEELRRKTQSLTPEDDREWNAASLSLLFAALFLFTFLIIGGIQSHHNPFSTPAFLDPSSIVRPH</sequence>
<feature type="transmembrane region" description="Helical" evidence="3">
    <location>
        <begin position="219"/>
        <end position="239"/>
    </location>
</feature>
<feature type="compositionally biased region" description="Polar residues" evidence="2">
    <location>
        <begin position="20"/>
        <end position="39"/>
    </location>
</feature>
<accession>A0A2P6NPG4</accession>
<comment type="caution">
    <text evidence="4">The sequence shown here is derived from an EMBL/GenBank/DDBJ whole genome shotgun (WGS) entry which is preliminary data.</text>
</comment>
<keyword evidence="5" id="KW-1185">Reference proteome</keyword>
<keyword evidence="3" id="KW-1133">Transmembrane helix</keyword>
<keyword evidence="1" id="KW-0175">Coiled coil</keyword>
<dbReference type="InParanoid" id="A0A2P6NPG4"/>
<evidence type="ECO:0000313" key="4">
    <source>
        <dbReference type="EMBL" id="PRP85845.1"/>
    </source>
</evidence>
<evidence type="ECO:0000256" key="1">
    <source>
        <dbReference type="SAM" id="Coils"/>
    </source>
</evidence>
<dbReference type="Proteomes" id="UP000241769">
    <property type="component" value="Unassembled WGS sequence"/>
</dbReference>
<name>A0A2P6NPG4_9EUKA</name>
<feature type="coiled-coil region" evidence="1">
    <location>
        <begin position="152"/>
        <end position="207"/>
    </location>
</feature>
<feature type="compositionally biased region" description="Polar residues" evidence="2">
    <location>
        <begin position="85"/>
        <end position="112"/>
    </location>
</feature>
<protein>
    <submittedName>
        <fullName evidence="4">Uncharacterized protein</fullName>
    </submittedName>
</protein>
<reference evidence="4 5" key="1">
    <citation type="journal article" date="2018" name="Genome Biol. Evol.">
        <title>Multiple Roots of Fruiting Body Formation in Amoebozoa.</title>
        <authorList>
            <person name="Hillmann F."/>
            <person name="Forbes G."/>
            <person name="Novohradska S."/>
            <person name="Ferling I."/>
            <person name="Riege K."/>
            <person name="Groth M."/>
            <person name="Westermann M."/>
            <person name="Marz M."/>
            <person name="Spaller T."/>
            <person name="Winckler T."/>
            <person name="Schaap P."/>
            <person name="Glockner G."/>
        </authorList>
    </citation>
    <scope>NUCLEOTIDE SEQUENCE [LARGE SCALE GENOMIC DNA]</scope>
    <source>
        <strain evidence="4 5">Jena</strain>
    </source>
</reference>
<dbReference type="EMBL" id="MDYQ01000038">
    <property type="protein sequence ID" value="PRP85845.1"/>
    <property type="molecule type" value="Genomic_DNA"/>
</dbReference>